<dbReference type="PANTHER" id="PTHR37482">
    <property type="entry name" value="OUTER MEMBRANE PROTEIN ASSEMBLY FACTOR BAME"/>
    <property type="match status" value="1"/>
</dbReference>
<gene>
    <name evidence="6" type="primary">bamE</name>
    <name evidence="6" type="ORF">NOG11_09695</name>
</gene>
<dbReference type="PANTHER" id="PTHR37482:SF1">
    <property type="entry name" value="OUTER MEMBRANE PROTEIN ASSEMBLY FACTOR BAME"/>
    <property type="match status" value="1"/>
</dbReference>
<accession>A0A9X2RI75</accession>
<keyword evidence="2" id="KW-0472">Membrane</keyword>
<dbReference type="GO" id="GO:1990063">
    <property type="term" value="C:Bam protein complex"/>
    <property type="evidence" value="ECO:0007669"/>
    <property type="project" value="TreeGrafter"/>
</dbReference>
<dbReference type="AlphaFoldDB" id="A0A9X2RI75"/>
<protein>
    <submittedName>
        <fullName evidence="6">Outer membrane protein assembly factor BamE</fullName>
    </submittedName>
</protein>
<dbReference type="RefSeq" id="WP_256619559.1">
    <property type="nucleotide sequence ID" value="NZ_JANIBC010000007.1"/>
</dbReference>
<keyword evidence="7" id="KW-1185">Reference proteome</keyword>
<dbReference type="GO" id="GO:0030674">
    <property type="term" value="F:protein-macromolecule adaptor activity"/>
    <property type="evidence" value="ECO:0007669"/>
    <property type="project" value="TreeGrafter"/>
</dbReference>
<evidence type="ECO:0000256" key="2">
    <source>
        <dbReference type="ARBA" id="ARBA00023136"/>
    </source>
</evidence>
<proteinExistence type="predicted"/>
<dbReference type="InterPro" id="IPR026592">
    <property type="entry name" value="BamE"/>
</dbReference>
<dbReference type="PROSITE" id="PS51257">
    <property type="entry name" value="PROKAR_LIPOPROTEIN"/>
    <property type="match status" value="1"/>
</dbReference>
<organism evidence="6 7">
    <name type="scientific">Parvularcula maris</name>
    <dbReference type="NCBI Taxonomy" id="2965077"/>
    <lineage>
        <taxon>Bacteria</taxon>
        <taxon>Pseudomonadati</taxon>
        <taxon>Pseudomonadota</taxon>
        <taxon>Alphaproteobacteria</taxon>
        <taxon>Parvularculales</taxon>
        <taxon>Parvularculaceae</taxon>
        <taxon>Parvularcula</taxon>
    </lineage>
</organism>
<feature type="signal peptide" evidence="4">
    <location>
        <begin position="1"/>
        <end position="23"/>
    </location>
</feature>
<evidence type="ECO:0000256" key="1">
    <source>
        <dbReference type="ARBA" id="ARBA00022729"/>
    </source>
</evidence>
<keyword evidence="1 4" id="KW-0732">Signal</keyword>
<dbReference type="GO" id="GO:0043165">
    <property type="term" value="P:Gram-negative-bacterium-type cell outer membrane assembly"/>
    <property type="evidence" value="ECO:0007669"/>
    <property type="project" value="TreeGrafter"/>
</dbReference>
<reference evidence="6" key="1">
    <citation type="submission" date="2022-07" db="EMBL/GenBank/DDBJ databases">
        <title>Parvularcula maris sp. nov., an algicidal bacterium isolated from seawater.</title>
        <authorList>
            <person name="Li F."/>
        </authorList>
    </citation>
    <scope>NUCLEOTIDE SEQUENCE</scope>
    <source>
        <strain evidence="6">BGMRC 0090</strain>
    </source>
</reference>
<dbReference type="EMBL" id="JANIBC010000007">
    <property type="protein sequence ID" value="MCQ8185669.1"/>
    <property type="molecule type" value="Genomic_DNA"/>
</dbReference>
<keyword evidence="3" id="KW-0998">Cell outer membrane</keyword>
<dbReference type="InterPro" id="IPR037873">
    <property type="entry name" value="BamE-like"/>
</dbReference>
<dbReference type="Pfam" id="PF04355">
    <property type="entry name" value="BamE"/>
    <property type="match status" value="1"/>
</dbReference>
<evidence type="ECO:0000313" key="6">
    <source>
        <dbReference type="EMBL" id="MCQ8185669.1"/>
    </source>
</evidence>
<dbReference type="GO" id="GO:0051205">
    <property type="term" value="P:protein insertion into membrane"/>
    <property type="evidence" value="ECO:0007669"/>
    <property type="project" value="TreeGrafter"/>
</dbReference>
<comment type="caution">
    <text evidence="6">The sequence shown here is derived from an EMBL/GenBank/DDBJ whole genome shotgun (WGS) entry which is preliminary data.</text>
</comment>
<dbReference type="Gene3D" id="3.30.1450.10">
    <property type="match status" value="1"/>
</dbReference>
<evidence type="ECO:0000313" key="7">
    <source>
        <dbReference type="Proteomes" id="UP001142610"/>
    </source>
</evidence>
<dbReference type="InterPro" id="IPR007450">
    <property type="entry name" value="BamE_dom"/>
</dbReference>
<sequence>MIRQLTAAAMIALLASGCVSTRAQHGYVVEFGETGLDALPGVDSKESVLARFGEPSVRPPLNDDTWYYISHKTNARAFFQTQVYDRNVVAFRFDEEGLVEGVDRYTLEDGTQVDMVGRVTATRGKTLSFWEQLLGGVGAAAGLVPEGQPGAGGGGGGPGGPR</sequence>
<feature type="chain" id="PRO_5040808341" evidence="4">
    <location>
        <begin position="24"/>
        <end position="162"/>
    </location>
</feature>
<evidence type="ECO:0000256" key="3">
    <source>
        <dbReference type="ARBA" id="ARBA00023237"/>
    </source>
</evidence>
<name>A0A9X2RI75_9PROT</name>
<dbReference type="Proteomes" id="UP001142610">
    <property type="component" value="Unassembled WGS sequence"/>
</dbReference>
<feature type="domain" description="Outer membrane protein assembly factor BamE" evidence="5">
    <location>
        <begin position="40"/>
        <end position="101"/>
    </location>
</feature>
<evidence type="ECO:0000259" key="5">
    <source>
        <dbReference type="Pfam" id="PF04355"/>
    </source>
</evidence>
<evidence type="ECO:0000256" key="4">
    <source>
        <dbReference type="SAM" id="SignalP"/>
    </source>
</evidence>